<proteinExistence type="predicted"/>
<sequence>MCEAARRNKTWEKEVPMLIWGWRTRIYVLAMTTFLCGRCGNPASHAVRKAVTKFTLFFIPLFPISVKYSAQCTFCGIENRIPKEDAVRLQAQEEQGQGAQSGYPQQPPSQGFPQQGAPQGFQPPHPSQPQGFPQPQHPSQQQYPQQGQFPQQGS</sequence>
<evidence type="ECO:0000313" key="2">
    <source>
        <dbReference type="EMBL" id="VVJ21089.1"/>
    </source>
</evidence>
<reference evidence="2 3" key="1">
    <citation type="submission" date="2019-09" db="EMBL/GenBank/DDBJ databases">
        <authorList>
            <person name="Leyn A S."/>
        </authorList>
    </citation>
    <scope>NUCLEOTIDE SEQUENCE [LARGE SCALE GENOMIC DNA]</scope>
    <source>
        <strain evidence="2">AA231_1</strain>
    </source>
</reference>
<feature type="compositionally biased region" description="Low complexity" evidence="1">
    <location>
        <begin position="90"/>
        <end position="120"/>
    </location>
</feature>
<organism evidence="2 3">
    <name type="scientific">Amycolatopsis camponoti</name>
    <dbReference type="NCBI Taxonomy" id="2606593"/>
    <lineage>
        <taxon>Bacteria</taxon>
        <taxon>Bacillati</taxon>
        <taxon>Actinomycetota</taxon>
        <taxon>Actinomycetes</taxon>
        <taxon>Pseudonocardiales</taxon>
        <taxon>Pseudonocardiaceae</taxon>
        <taxon>Amycolatopsis</taxon>
    </lineage>
</organism>
<feature type="compositionally biased region" description="Low complexity" evidence="1">
    <location>
        <begin position="128"/>
        <end position="154"/>
    </location>
</feature>
<name>A0A6I8M0Z0_9PSEU</name>
<feature type="region of interest" description="Disordered" evidence="1">
    <location>
        <begin position="86"/>
        <end position="154"/>
    </location>
</feature>
<dbReference type="PANTHER" id="PTHR28139:SF1">
    <property type="entry name" value="UPF0768 PROTEIN YBL029C-A"/>
    <property type="match status" value="1"/>
</dbReference>
<protein>
    <submittedName>
        <fullName evidence="2">Uncharacterized protein</fullName>
    </submittedName>
</protein>
<dbReference type="PANTHER" id="PTHR28139">
    <property type="entry name" value="UPF0768 PROTEIN YBL029C-A"/>
    <property type="match status" value="1"/>
</dbReference>
<dbReference type="EMBL" id="CABVGP010000002">
    <property type="protein sequence ID" value="VVJ21089.1"/>
    <property type="molecule type" value="Genomic_DNA"/>
</dbReference>
<evidence type="ECO:0000256" key="1">
    <source>
        <dbReference type="SAM" id="MobiDB-lite"/>
    </source>
</evidence>
<dbReference type="Proteomes" id="UP000399805">
    <property type="component" value="Unassembled WGS sequence"/>
</dbReference>
<dbReference type="AlphaFoldDB" id="A0A6I8M0Z0"/>
<evidence type="ECO:0000313" key="3">
    <source>
        <dbReference type="Proteomes" id="UP000399805"/>
    </source>
</evidence>
<accession>A0A6I8M0Z0</accession>
<keyword evidence="3" id="KW-1185">Reference proteome</keyword>
<gene>
    <name evidence="2" type="ORF">AA23TX_06110</name>
</gene>